<dbReference type="SUPFAM" id="SSF50129">
    <property type="entry name" value="GroES-like"/>
    <property type="match status" value="1"/>
</dbReference>
<dbReference type="Pfam" id="PF00107">
    <property type="entry name" value="ADH_zinc_N"/>
    <property type="match status" value="1"/>
</dbReference>
<dbReference type="EnsemblPlants" id="Pp3c11_25890V3.2">
    <property type="protein sequence ID" value="Pp3c11_25890V3.2"/>
    <property type="gene ID" value="Pp3c11_25890"/>
</dbReference>
<dbReference type="PaxDb" id="3218-PP1S138_42V6.1"/>
<evidence type="ECO:0000256" key="1">
    <source>
        <dbReference type="ARBA" id="ARBA00023002"/>
    </source>
</evidence>
<dbReference type="Gramene" id="Pp3c11_25890V3.3">
    <property type="protein sequence ID" value="Pp3c11_25890V3.3"/>
    <property type="gene ID" value="Pp3c11_25890"/>
</dbReference>
<dbReference type="KEGG" id="ppp:112288479"/>
<dbReference type="EMBL" id="ABEU02000011">
    <property type="protein sequence ID" value="PNR45820.1"/>
    <property type="molecule type" value="Genomic_DNA"/>
</dbReference>
<accession>A0A2K1JWC1</accession>
<dbReference type="GO" id="GO:0008270">
    <property type="term" value="F:zinc ion binding"/>
    <property type="evidence" value="ECO:0007669"/>
    <property type="project" value="InterPro"/>
</dbReference>
<dbReference type="Gramene" id="Pp3c11_25890V3.2">
    <property type="protein sequence ID" value="Pp3c11_25890V3.2"/>
    <property type="gene ID" value="Pp3c11_25890"/>
</dbReference>
<dbReference type="GO" id="GO:0016491">
    <property type="term" value="F:oxidoreductase activity"/>
    <property type="evidence" value="ECO:0000318"/>
    <property type="project" value="GO_Central"/>
</dbReference>
<evidence type="ECO:0000313" key="3">
    <source>
        <dbReference type="EMBL" id="PNR45820.1"/>
    </source>
</evidence>
<dbReference type="InterPro" id="IPR013149">
    <property type="entry name" value="ADH-like_C"/>
</dbReference>
<reference evidence="4" key="3">
    <citation type="submission" date="2020-12" db="UniProtKB">
        <authorList>
            <consortium name="EnsemblPlants"/>
        </authorList>
    </citation>
    <scope>IDENTIFICATION</scope>
</reference>
<dbReference type="SMART" id="SM00829">
    <property type="entry name" value="PKS_ER"/>
    <property type="match status" value="1"/>
</dbReference>
<dbReference type="CDD" id="cd08250">
    <property type="entry name" value="Mgc45594_like"/>
    <property type="match status" value="1"/>
</dbReference>
<organism evidence="3">
    <name type="scientific">Physcomitrium patens</name>
    <name type="common">Spreading-leaved earth moss</name>
    <name type="synonym">Physcomitrella patens</name>
    <dbReference type="NCBI Taxonomy" id="3218"/>
    <lineage>
        <taxon>Eukaryota</taxon>
        <taxon>Viridiplantae</taxon>
        <taxon>Streptophyta</taxon>
        <taxon>Embryophyta</taxon>
        <taxon>Bryophyta</taxon>
        <taxon>Bryophytina</taxon>
        <taxon>Bryopsida</taxon>
        <taxon>Funariidae</taxon>
        <taxon>Funariales</taxon>
        <taxon>Funariaceae</taxon>
        <taxon>Physcomitrium</taxon>
    </lineage>
</organism>
<dbReference type="GO" id="GO:0006979">
    <property type="term" value="P:response to oxidative stress"/>
    <property type="evidence" value="ECO:0007669"/>
    <property type="project" value="EnsemblPlants"/>
</dbReference>
<dbReference type="PRINTS" id="PR00080">
    <property type="entry name" value="SDRFAMILY"/>
</dbReference>
<dbReference type="InterPro" id="IPR036291">
    <property type="entry name" value="NAD(P)-bd_dom_sf"/>
</dbReference>
<reference evidence="3 5" key="2">
    <citation type="journal article" date="2018" name="Plant J.">
        <title>The Physcomitrella patens chromosome-scale assembly reveals moss genome structure and evolution.</title>
        <authorList>
            <person name="Lang D."/>
            <person name="Ullrich K.K."/>
            <person name="Murat F."/>
            <person name="Fuchs J."/>
            <person name="Jenkins J."/>
            <person name="Haas F.B."/>
            <person name="Piednoel M."/>
            <person name="Gundlach H."/>
            <person name="Van Bel M."/>
            <person name="Meyberg R."/>
            <person name="Vives C."/>
            <person name="Morata J."/>
            <person name="Symeonidi A."/>
            <person name="Hiss M."/>
            <person name="Muchero W."/>
            <person name="Kamisugi Y."/>
            <person name="Saleh O."/>
            <person name="Blanc G."/>
            <person name="Decker E.L."/>
            <person name="van Gessel N."/>
            <person name="Grimwood J."/>
            <person name="Hayes R.D."/>
            <person name="Graham S.W."/>
            <person name="Gunter L.E."/>
            <person name="McDaniel S.F."/>
            <person name="Hoernstein S.N.W."/>
            <person name="Larsson A."/>
            <person name="Li F.W."/>
            <person name="Perroud P.F."/>
            <person name="Phillips J."/>
            <person name="Ranjan P."/>
            <person name="Rokshar D.S."/>
            <person name="Rothfels C.J."/>
            <person name="Schneider L."/>
            <person name="Shu S."/>
            <person name="Stevenson D.W."/>
            <person name="Thummler F."/>
            <person name="Tillich M."/>
            <person name="Villarreal Aguilar J.C."/>
            <person name="Widiez T."/>
            <person name="Wong G.K."/>
            <person name="Wymore A."/>
            <person name="Zhang Y."/>
            <person name="Zimmer A.D."/>
            <person name="Quatrano R.S."/>
            <person name="Mayer K.F.X."/>
            <person name="Goodstein D."/>
            <person name="Casacuberta J.M."/>
            <person name="Vandepoele K."/>
            <person name="Reski R."/>
            <person name="Cuming A.C."/>
            <person name="Tuskan G.A."/>
            <person name="Maumus F."/>
            <person name="Salse J."/>
            <person name="Schmutz J."/>
            <person name="Rensing S.A."/>
        </authorList>
    </citation>
    <scope>NUCLEOTIDE SEQUENCE [LARGE SCALE GENOMIC DNA]</scope>
    <source>
        <strain evidence="4 5">cv. Gransden 2004</strain>
    </source>
</reference>
<name>A0A2K1JWC1_PHYPA</name>
<dbReference type="Gene3D" id="3.40.50.720">
    <property type="entry name" value="NAD(P)-binding Rossmann-like Domain"/>
    <property type="match status" value="2"/>
</dbReference>
<dbReference type="AlphaFoldDB" id="A0A2K1JWC1"/>
<protein>
    <recommendedName>
        <fullName evidence="2">Enoyl reductase (ER) domain-containing protein</fullName>
    </recommendedName>
</protein>
<dbReference type="InterPro" id="IPR051397">
    <property type="entry name" value="Zn-ADH-like_protein"/>
</dbReference>
<dbReference type="RefSeq" id="XP_024388442.1">
    <property type="nucleotide sequence ID" value="XM_024532674.2"/>
</dbReference>
<dbReference type="InterPro" id="IPR002364">
    <property type="entry name" value="Quin_OxRdtase/zeta-crystal_CS"/>
</dbReference>
<dbReference type="OMA" id="GKHVDTY"/>
<dbReference type="PRINTS" id="PR00081">
    <property type="entry name" value="GDHRDH"/>
</dbReference>
<dbReference type="InterPro" id="IPR020843">
    <property type="entry name" value="ER"/>
</dbReference>
<dbReference type="FunCoup" id="A0A2K1JWC1">
    <property type="interactions" value="2394"/>
</dbReference>
<dbReference type="STRING" id="3218.A0A2K1JWC1"/>
<sequence length="639" mass="68519">MKVEAGQAALITGAGGGIGRALAVALAKRGVQLSVLDLASEQGQETVRLVGEAHAQISYKPNSPSAIFIKCDVSKTAELAAAFAQHQRVFGRLDICINNAGLGEESNFYEDKNDERKPEWRKVVDINLTAVIDGTRLAVQAMKGRGGLILNIASAAGLYPMQFGPIYSASKGGVVMFTRALLGLKKLEIRANALCPEFVQTQFLESVSSAGKKFINNLGYVTMDRILEGAFMVLDDERQAGACVWIPARNPTQFWPSEEEKKKYRVTGLQSKPSNAPLALAPPIPSQFQKVVVHTLSSNFRAATKVVTVTYKPPVKPGHVLIKYLYVGINASDVNFSAGRYHASVQEAAAGLPLDCGFEAVGLIAGVGDGVLDANLKPGSAVATVAYGGFSEYKEMPVKHVFSVPVATPEVVAMLTSGLTASISLEQAGRMTKGETVLVTAAAGGTGQFAVQLAKLAGNKVVATCGGADKAALLKDLGVDRVIDYKKENVKEVLKKEYPKGVNIIYESVGGEMFDTCMNALAMFGRMVVIGMMSQYTEGEGGNWKPANYPRLCEKLLWKSQTVSGFFLVHYVRMYQQHIDKLYDLYSSGKLKISIDSKKFVGVHSVADAVEHLQSGKSVGKVVVQLDPNASSSQHASRL</sequence>
<dbReference type="Proteomes" id="UP000006727">
    <property type="component" value="Chromosome 11"/>
</dbReference>
<dbReference type="EnsemblPlants" id="Pp3c11_25890V3.1">
    <property type="protein sequence ID" value="Pp3c11_25890V3.1"/>
    <property type="gene ID" value="Pp3c11_25890"/>
</dbReference>
<dbReference type="RefSeq" id="XP_024388443.1">
    <property type="nucleotide sequence ID" value="XM_024532675.2"/>
</dbReference>
<evidence type="ECO:0000259" key="2">
    <source>
        <dbReference type="SMART" id="SM00829"/>
    </source>
</evidence>
<dbReference type="Gene3D" id="3.90.180.10">
    <property type="entry name" value="Medium-chain alcohol dehydrogenases, catalytic domain"/>
    <property type="match status" value="1"/>
</dbReference>
<reference evidence="3 5" key="1">
    <citation type="journal article" date="2008" name="Science">
        <title>The Physcomitrella genome reveals evolutionary insights into the conquest of land by plants.</title>
        <authorList>
            <person name="Rensing S."/>
            <person name="Lang D."/>
            <person name="Zimmer A."/>
            <person name="Terry A."/>
            <person name="Salamov A."/>
            <person name="Shapiro H."/>
            <person name="Nishiyama T."/>
            <person name="Perroud P.-F."/>
            <person name="Lindquist E."/>
            <person name="Kamisugi Y."/>
            <person name="Tanahashi T."/>
            <person name="Sakakibara K."/>
            <person name="Fujita T."/>
            <person name="Oishi K."/>
            <person name="Shin-I T."/>
            <person name="Kuroki Y."/>
            <person name="Toyoda A."/>
            <person name="Suzuki Y."/>
            <person name="Hashimoto A."/>
            <person name="Yamaguchi K."/>
            <person name="Sugano A."/>
            <person name="Kohara Y."/>
            <person name="Fujiyama A."/>
            <person name="Anterola A."/>
            <person name="Aoki S."/>
            <person name="Ashton N."/>
            <person name="Barbazuk W.B."/>
            <person name="Barker E."/>
            <person name="Bennetzen J."/>
            <person name="Bezanilla M."/>
            <person name="Blankenship R."/>
            <person name="Cho S.H."/>
            <person name="Dutcher S."/>
            <person name="Estelle M."/>
            <person name="Fawcett J.A."/>
            <person name="Gundlach H."/>
            <person name="Hanada K."/>
            <person name="Heyl A."/>
            <person name="Hicks K.A."/>
            <person name="Hugh J."/>
            <person name="Lohr M."/>
            <person name="Mayer K."/>
            <person name="Melkozernov A."/>
            <person name="Murata T."/>
            <person name="Nelson D."/>
            <person name="Pils B."/>
            <person name="Prigge M."/>
            <person name="Reiss B."/>
            <person name="Renner T."/>
            <person name="Rombauts S."/>
            <person name="Rushton P."/>
            <person name="Sanderfoot A."/>
            <person name="Schween G."/>
            <person name="Shiu S.-H."/>
            <person name="Stueber K."/>
            <person name="Theodoulou F.L."/>
            <person name="Tu H."/>
            <person name="Van de Peer Y."/>
            <person name="Verrier P.J."/>
            <person name="Waters E."/>
            <person name="Wood A."/>
            <person name="Yang L."/>
            <person name="Cove D."/>
            <person name="Cuming A."/>
            <person name="Hasebe M."/>
            <person name="Lucas S."/>
            <person name="Mishler D.B."/>
            <person name="Reski R."/>
            <person name="Grigoriev I."/>
            <person name="Quatrano R.S."/>
            <person name="Boore J.L."/>
        </authorList>
    </citation>
    <scope>NUCLEOTIDE SEQUENCE [LARGE SCALE GENOMIC DNA]</scope>
    <source>
        <strain evidence="4 5">cv. Gransden 2004</strain>
    </source>
</reference>
<dbReference type="Gramene" id="Pp3c11_25890V3.4">
    <property type="protein sequence ID" value="Pp3c11_25890V3.4"/>
    <property type="gene ID" value="Pp3c11_25890"/>
</dbReference>
<proteinExistence type="predicted"/>
<feature type="domain" description="Enoyl reductase (ER)" evidence="2">
    <location>
        <begin position="295"/>
        <end position="624"/>
    </location>
</feature>
<keyword evidence="1" id="KW-0560">Oxidoreductase</keyword>
<dbReference type="Pfam" id="PF08240">
    <property type="entry name" value="ADH_N"/>
    <property type="match status" value="1"/>
</dbReference>
<dbReference type="PANTHER" id="PTHR43677">
    <property type="entry name" value="SHORT-CHAIN DEHYDROGENASE/REDUCTASE"/>
    <property type="match status" value="1"/>
</dbReference>
<evidence type="ECO:0000313" key="4">
    <source>
        <dbReference type="EnsemblPlants" id="Pp3c11_25890V3.1"/>
    </source>
</evidence>
<evidence type="ECO:0000313" key="5">
    <source>
        <dbReference type="Proteomes" id="UP000006727"/>
    </source>
</evidence>
<keyword evidence="5" id="KW-1185">Reference proteome</keyword>
<dbReference type="Pfam" id="PF00106">
    <property type="entry name" value="adh_short"/>
    <property type="match status" value="1"/>
</dbReference>
<dbReference type="FunFam" id="3.40.50.720:FF:000121">
    <property type="entry name" value="Prostaglandin reductase 2"/>
    <property type="match status" value="1"/>
</dbReference>
<dbReference type="RefSeq" id="XP_024388444.1">
    <property type="nucleotide sequence ID" value="XM_024532676.2"/>
</dbReference>
<dbReference type="EnsemblPlants" id="Pp3c11_25890V3.3">
    <property type="protein sequence ID" value="Pp3c11_25890V3.3"/>
    <property type="gene ID" value="Pp3c11_25890"/>
</dbReference>
<dbReference type="PANTHER" id="PTHR43677:SF3">
    <property type="entry name" value="PROSTAGLANDIN REDUCTASE 3"/>
    <property type="match status" value="1"/>
</dbReference>
<dbReference type="GeneID" id="112288479"/>
<dbReference type="Gramene" id="Pp3c11_25890V3.1">
    <property type="protein sequence ID" value="Pp3c11_25890V3.1"/>
    <property type="gene ID" value="Pp3c11_25890"/>
</dbReference>
<dbReference type="PROSITE" id="PS01162">
    <property type="entry name" value="QOR_ZETA_CRYSTAL"/>
    <property type="match status" value="1"/>
</dbReference>
<gene>
    <name evidence="4" type="primary">LOC112288479</name>
    <name evidence="3" type="ORF">PHYPA_015591</name>
</gene>
<dbReference type="InterPro" id="IPR011032">
    <property type="entry name" value="GroES-like_sf"/>
</dbReference>
<dbReference type="InterPro" id="IPR013154">
    <property type="entry name" value="ADH-like_N"/>
</dbReference>
<dbReference type="InterPro" id="IPR002347">
    <property type="entry name" value="SDR_fam"/>
</dbReference>
<dbReference type="RefSeq" id="XP_024388441.1">
    <property type="nucleotide sequence ID" value="XM_024532673.2"/>
</dbReference>
<dbReference type="SUPFAM" id="SSF51735">
    <property type="entry name" value="NAD(P)-binding Rossmann-fold domains"/>
    <property type="match status" value="2"/>
</dbReference>
<dbReference type="OrthoDB" id="48317at2759"/>
<dbReference type="EnsemblPlants" id="Pp3c11_25890V3.4">
    <property type="protein sequence ID" value="Pp3c11_25890V3.4"/>
    <property type="gene ID" value="Pp3c11_25890"/>
</dbReference>